<gene>
    <name evidence="1" type="ORF">OXU80_01135</name>
</gene>
<evidence type="ECO:0000313" key="1">
    <source>
        <dbReference type="EMBL" id="WAJ28888.1"/>
    </source>
</evidence>
<dbReference type="Proteomes" id="UP001163223">
    <property type="component" value="Chromosome"/>
</dbReference>
<proteinExistence type="predicted"/>
<dbReference type="EMBL" id="CP113520">
    <property type="protein sequence ID" value="WAJ28888.1"/>
    <property type="molecule type" value="Genomic_DNA"/>
</dbReference>
<sequence>MSGRRGEGDHRAAEDGDDERADDGPRRGGSHRDRTEKTRNDILLVAREEFAANGLSGARVDAIAEKTRTSKRMIYYHFGSKEGLYLAVLEHAYAGIRKVEAELKLADLDPVEAMRRLVGFTFDYDEANPDFIRLVTIENIHRAEHMRRSQNLGSLNVSIISTIETILKRGQEAGVFRREIDPVDLHMLISSFCFFRVSNQHTFGHIFDRALGDDAIRTRHRHLLQDAVIALLRDKNASSPPKAVD</sequence>
<organism evidence="1 2">
    <name type="scientific">Antarcticirhabdus aurantiaca</name>
    <dbReference type="NCBI Taxonomy" id="2606717"/>
    <lineage>
        <taxon>Bacteria</taxon>
        <taxon>Pseudomonadati</taxon>
        <taxon>Pseudomonadota</taxon>
        <taxon>Alphaproteobacteria</taxon>
        <taxon>Hyphomicrobiales</taxon>
        <taxon>Aurantimonadaceae</taxon>
        <taxon>Antarcticirhabdus</taxon>
    </lineage>
</organism>
<accession>A0ACD4NQ57</accession>
<reference evidence="1" key="1">
    <citation type="submission" date="2022-11" db="EMBL/GenBank/DDBJ databases">
        <title>beta-Carotene-producing bacterium, Jeongeuplla avenae sp. nov., alleviates the salt stress of Arabidopsis seedlings.</title>
        <authorList>
            <person name="Jiang L."/>
            <person name="Lee J."/>
        </authorList>
    </citation>
    <scope>NUCLEOTIDE SEQUENCE</scope>
    <source>
        <strain evidence="1">DY_R2A_6</strain>
    </source>
</reference>
<protein>
    <submittedName>
        <fullName evidence="1">TetR/AcrR family transcriptional regulator</fullName>
    </submittedName>
</protein>
<evidence type="ECO:0000313" key="2">
    <source>
        <dbReference type="Proteomes" id="UP001163223"/>
    </source>
</evidence>
<keyword evidence="2" id="KW-1185">Reference proteome</keyword>
<name>A0ACD4NQ57_9HYPH</name>